<evidence type="ECO:0000256" key="2">
    <source>
        <dbReference type="SAM" id="Phobius"/>
    </source>
</evidence>
<feature type="compositionally biased region" description="Polar residues" evidence="1">
    <location>
        <begin position="113"/>
        <end position="126"/>
    </location>
</feature>
<proteinExistence type="predicted"/>
<feature type="transmembrane region" description="Helical" evidence="2">
    <location>
        <begin position="37"/>
        <end position="54"/>
    </location>
</feature>
<accession>A0AAD1Q9Y6</accession>
<sequence>MGKQGKGKGKGNKNQVKVTWAQAWRDVMIRAMSNGQLIPITISIILMIAAWRLPKTDLSNLAFSIVDGFKEHSLVGWAISVIVGLAWSAHARIMRRCFSSEAQRIGNEKTKYQQRQTTQALGTSDK</sequence>
<dbReference type="EMBL" id="OV192280">
    <property type="protein sequence ID" value="CAH0786489.1"/>
    <property type="molecule type" value="Genomic_DNA"/>
</dbReference>
<organism evidence="3 4">
    <name type="scientific">Escherichia phage P2_AC1</name>
    <dbReference type="NCBI Taxonomy" id="2881011"/>
    <lineage>
        <taxon>Viruses</taxon>
        <taxon>Duplodnaviria</taxon>
        <taxon>Heunggongvirae</taxon>
        <taxon>Uroviricota</taxon>
        <taxon>Caudoviricetes</taxon>
        <taxon>Peduoviridae</taxon>
        <taxon>Peduovirus</taxon>
        <taxon>Peduovirus AC1</taxon>
    </lineage>
</organism>
<keyword evidence="4" id="KW-1185">Reference proteome</keyword>
<protein>
    <submittedName>
        <fullName evidence="3">Uncharacterized protein</fullName>
    </submittedName>
</protein>
<keyword evidence="2" id="KW-0812">Transmembrane</keyword>
<gene>
    <name evidence="3" type="ORF">P2AC1_00004</name>
</gene>
<reference evidence="3 4" key="1">
    <citation type="submission" date="2021-12" db="EMBL/GenBank/DDBJ databases">
        <authorList>
            <person name="Bikard D."/>
        </authorList>
    </citation>
    <scope>NUCLEOTIDE SEQUENCE [LARGE SCALE GENOMIC DNA]</scope>
</reference>
<keyword evidence="2" id="KW-1133">Transmembrane helix</keyword>
<feature type="region of interest" description="Disordered" evidence="1">
    <location>
        <begin position="107"/>
        <end position="126"/>
    </location>
</feature>
<evidence type="ECO:0000256" key="1">
    <source>
        <dbReference type="SAM" id="MobiDB-lite"/>
    </source>
</evidence>
<dbReference type="Proteomes" id="UP000839009">
    <property type="component" value="Chromosome"/>
</dbReference>
<name>A0AAD1Q9Y6_9CAUD</name>
<keyword evidence="2" id="KW-0472">Membrane</keyword>
<evidence type="ECO:0000313" key="4">
    <source>
        <dbReference type="Proteomes" id="UP000839009"/>
    </source>
</evidence>
<evidence type="ECO:0000313" key="3">
    <source>
        <dbReference type="EMBL" id="CAH0786489.1"/>
    </source>
</evidence>
<feature type="transmembrane region" description="Helical" evidence="2">
    <location>
        <begin position="74"/>
        <end position="94"/>
    </location>
</feature>